<evidence type="ECO:0000313" key="1">
    <source>
        <dbReference type="EMBL" id="SOQ15699.1"/>
    </source>
</evidence>
<dbReference type="Proteomes" id="UP000237580">
    <property type="component" value="Unassembled WGS sequence"/>
</dbReference>
<comment type="caution">
    <text evidence="1">The sequence shown here is derived from an EMBL/GenBank/DDBJ whole genome shotgun (WGS) entry which is preliminary data.</text>
</comment>
<name>A0AB38EP12_9PSED</name>
<dbReference type="AlphaFoldDB" id="A0AB38EP12"/>
<proteinExistence type="predicted"/>
<reference evidence="1 2" key="1">
    <citation type="submission" date="2017-11" db="EMBL/GenBank/DDBJ databases">
        <authorList>
            <person name="Blom J."/>
        </authorList>
    </citation>
    <scope>NUCLEOTIDE SEQUENCE [LARGE SCALE GENOMIC DNA]</scope>
    <source>
        <strain evidence="1">NCPPB 2254</strain>
    </source>
</reference>
<sequence length="109" mass="12248">MLGFRIRDPVTGALRLDLADYTVKIVQELNITISGSGSYSVPGIDAANYGAFLFPTSVDNWGNNRTYSQDVSRNRPMMPRVSISQDTVNWLVGLNYTARTWRLIVVKYT</sequence>
<accession>A0AB38EP12</accession>
<gene>
    <name evidence="1" type="ORF">NCPPB2254_05573</name>
</gene>
<organism evidence="1 2">
    <name type="scientific">Pseudomonas syringae pv. persicae</name>
    <dbReference type="NCBI Taxonomy" id="237306"/>
    <lineage>
        <taxon>Bacteria</taxon>
        <taxon>Pseudomonadati</taxon>
        <taxon>Pseudomonadota</taxon>
        <taxon>Gammaproteobacteria</taxon>
        <taxon>Pseudomonadales</taxon>
        <taxon>Pseudomonadaceae</taxon>
        <taxon>Pseudomonas</taxon>
    </lineage>
</organism>
<protein>
    <submittedName>
        <fullName evidence="1">Uncharacterized protein</fullName>
    </submittedName>
</protein>
<evidence type="ECO:0000313" key="2">
    <source>
        <dbReference type="Proteomes" id="UP000237580"/>
    </source>
</evidence>
<dbReference type="EMBL" id="ODAM01000161">
    <property type="protein sequence ID" value="SOQ15699.1"/>
    <property type="molecule type" value="Genomic_DNA"/>
</dbReference>